<proteinExistence type="predicted"/>
<dbReference type="EMBL" id="MHRM01000012">
    <property type="protein sequence ID" value="OHA24137.1"/>
    <property type="molecule type" value="Genomic_DNA"/>
</dbReference>
<dbReference type="GO" id="GO:0003676">
    <property type="term" value="F:nucleic acid binding"/>
    <property type="evidence" value="ECO:0007669"/>
    <property type="project" value="InterPro"/>
</dbReference>
<dbReference type="Proteomes" id="UP000178413">
    <property type="component" value="Unassembled WGS sequence"/>
</dbReference>
<evidence type="ECO:0000313" key="3">
    <source>
        <dbReference type="Proteomes" id="UP000178413"/>
    </source>
</evidence>
<evidence type="ECO:0000259" key="1">
    <source>
        <dbReference type="Pfam" id="PF13482"/>
    </source>
</evidence>
<dbReference type="InterPro" id="IPR012337">
    <property type="entry name" value="RNaseH-like_sf"/>
</dbReference>
<dbReference type="STRING" id="1802308.A3D50_01190"/>
<dbReference type="AlphaFoldDB" id="A0A1G2MJU2"/>
<comment type="caution">
    <text evidence="2">The sequence shown here is derived from an EMBL/GenBank/DDBJ whole genome shotgun (WGS) entry which is preliminary data.</text>
</comment>
<sequence>MRTITFDLETRNFFQDVGSNDPADLDISVVCIHDSLDDSFKSFTQSNIGKLWPILEQADIIVSWNGEHFDIPILNKYYSGDLKKIKSIDLLKEVQKVLGRRLKLDTVGLATLGRKKSGHGSQAVEWWHQGEIEKIITYCIEDVRLTRDLYNYARINNHLKYIDLGVIKEIKIDTLNWSIPESTSMPLTLPF</sequence>
<dbReference type="InterPro" id="IPR036397">
    <property type="entry name" value="RNaseH_sf"/>
</dbReference>
<protein>
    <recommendedName>
        <fullName evidence="1">YprB ribonuclease H-like domain-containing protein</fullName>
    </recommendedName>
</protein>
<dbReference type="SUPFAM" id="SSF53098">
    <property type="entry name" value="Ribonuclease H-like"/>
    <property type="match status" value="1"/>
</dbReference>
<dbReference type="InterPro" id="IPR038720">
    <property type="entry name" value="YprB_RNase_H-like_dom"/>
</dbReference>
<name>A0A1G2MJU2_9BACT</name>
<feature type="domain" description="YprB ribonuclease H-like" evidence="1">
    <location>
        <begin position="50"/>
        <end position="152"/>
    </location>
</feature>
<gene>
    <name evidence="2" type="ORF">A3D50_01190</name>
</gene>
<evidence type="ECO:0000313" key="2">
    <source>
        <dbReference type="EMBL" id="OHA24137.1"/>
    </source>
</evidence>
<reference evidence="2 3" key="1">
    <citation type="journal article" date="2016" name="Nat. Commun.">
        <title>Thousands of microbial genomes shed light on interconnected biogeochemical processes in an aquifer system.</title>
        <authorList>
            <person name="Anantharaman K."/>
            <person name="Brown C.T."/>
            <person name="Hug L.A."/>
            <person name="Sharon I."/>
            <person name="Castelle C.J."/>
            <person name="Probst A.J."/>
            <person name="Thomas B.C."/>
            <person name="Singh A."/>
            <person name="Wilkins M.J."/>
            <person name="Karaoz U."/>
            <person name="Brodie E.L."/>
            <person name="Williams K.H."/>
            <person name="Hubbard S.S."/>
            <person name="Banfield J.F."/>
        </authorList>
    </citation>
    <scope>NUCLEOTIDE SEQUENCE [LARGE SCALE GENOMIC DNA]</scope>
</reference>
<dbReference type="Pfam" id="PF13482">
    <property type="entry name" value="RNase_H_2"/>
    <property type="match status" value="1"/>
</dbReference>
<dbReference type="Gene3D" id="3.30.420.10">
    <property type="entry name" value="Ribonuclease H-like superfamily/Ribonuclease H"/>
    <property type="match status" value="1"/>
</dbReference>
<organism evidence="2 3">
    <name type="scientific">Candidatus Taylorbacteria bacterium RIFCSPHIGHO2_02_FULL_44_12</name>
    <dbReference type="NCBI Taxonomy" id="1802308"/>
    <lineage>
        <taxon>Bacteria</taxon>
        <taxon>Candidatus Tayloriibacteriota</taxon>
    </lineage>
</organism>
<accession>A0A1G2MJU2</accession>